<proteinExistence type="predicted"/>
<organism evidence="2 3">
    <name type="scientific">Galbibacter pacificus</name>
    <dbReference type="NCBI Taxonomy" id="2996052"/>
    <lineage>
        <taxon>Bacteria</taxon>
        <taxon>Pseudomonadati</taxon>
        <taxon>Bacteroidota</taxon>
        <taxon>Flavobacteriia</taxon>
        <taxon>Flavobacteriales</taxon>
        <taxon>Flavobacteriaceae</taxon>
        <taxon>Galbibacter</taxon>
    </lineage>
</organism>
<dbReference type="PROSITE" id="PS50093">
    <property type="entry name" value="PKD"/>
    <property type="match status" value="1"/>
</dbReference>
<dbReference type="InterPro" id="IPR035986">
    <property type="entry name" value="PKD_dom_sf"/>
</dbReference>
<dbReference type="RefSeq" id="WP_277900440.1">
    <property type="nucleotide sequence ID" value="NZ_JAPMUA010000004.1"/>
</dbReference>
<dbReference type="Gene3D" id="2.60.40.10">
    <property type="entry name" value="Immunoglobulins"/>
    <property type="match status" value="1"/>
</dbReference>
<keyword evidence="3" id="KW-1185">Reference proteome</keyword>
<evidence type="ECO:0000259" key="1">
    <source>
        <dbReference type="PROSITE" id="PS50093"/>
    </source>
</evidence>
<sequence>MSFKYNHIKKFGTMAIAIGLFFGCQPDEIDEGNGLTDPNVDASFTISPIEGKTNRYLLEAQTQNVISSQWDFGDGVFKGKMTEEVFYPDAGTYNITHIAVGRGGAKGSLTKELVVETSDPVAGNLVQGGKFANEDDYAKWTILKINPSGSEWVFNEGSATLYSTESSSQQGIYQTIEVKKDKVYTIDMKVSGGANQDTWFEIYAGTTVPQEGSDYTDTRIMGLNTWDGCGNEAFSGKLSQIGCVKNSQTETVSNEVTFEQDGTIYLVIRGGGASVAPEGITITDVEMRGS</sequence>
<dbReference type="SUPFAM" id="SSF49299">
    <property type="entry name" value="PKD domain"/>
    <property type="match status" value="1"/>
</dbReference>
<accession>A0ABT6FUC7</accession>
<comment type="caution">
    <text evidence="2">The sequence shown here is derived from an EMBL/GenBank/DDBJ whole genome shotgun (WGS) entry which is preliminary data.</text>
</comment>
<feature type="domain" description="PKD" evidence="1">
    <location>
        <begin position="69"/>
        <end position="116"/>
    </location>
</feature>
<evidence type="ECO:0000313" key="3">
    <source>
        <dbReference type="Proteomes" id="UP001153642"/>
    </source>
</evidence>
<gene>
    <name evidence="2" type="ORF">OSR52_12635</name>
</gene>
<reference evidence="2" key="1">
    <citation type="submission" date="2022-11" db="EMBL/GenBank/DDBJ databases">
        <title>High-quality draft genome sequence of Galbibacter sp. strain CMA-7.</title>
        <authorList>
            <person name="Wei L."/>
            <person name="Dong C."/>
            <person name="Shao Z."/>
        </authorList>
    </citation>
    <scope>NUCLEOTIDE SEQUENCE</scope>
    <source>
        <strain evidence="2">CMA-7</strain>
    </source>
</reference>
<protein>
    <recommendedName>
        <fullName evidence="1">PKD domain-containing protein</fullName>
    </recommendedName>
</protein>
<name>A0ABT6FUC7_9FLAO</name>
<dbReference type="EMBL" id="JAPMUA010000004">
    <property type="protein sequence ID" value="MDG3586716.1"/>
    <property type="molecule type" value="Genomic_DNA"/>
</dbReference>
<dbReference type="InterPro" id="IPR013783">
    <property type="entry name" value="Ig-like_fold"/>
</dbReference>
<evidence type="ECO:0000313" key="2">
    <source>
        <dbReference type="EMBL" id="MDG3586716.1"/>
    </source>
</evidence>
<dbReference type="Proteomes" id="UP001153642">
    <property type="component" value="Unassembled WGS sequence"/>
</dbReference>
<dbReference type="InterPro" id="IPR000601">
    <property type="entry name" value="PKD_dom"/>
</dbReference>
<dbReference type="PROSITE" id="PS51257">
    <property type="entry name" value="PROKAR_LIPOPROTEIN"/>
    <property type="match status" value="1"/>
</dbReference>